<dbReference type="Proteomes" id="UP000002630">
    <property type="component" value="Linkage Group LG02"/>
</dbReference>
<proteinExistence type="predicted"/>
<protein>
    <submittedName>
        <fullName evidence="1">Uncharacterized protein</fullName>
    </submittedName>
</protein>
<dbReference type="OMA" id="IVFAYAT"/>
<dbReference type="AlphaFoldDB" id="D7FM53"/>
<evidence type="ECO:0000313" key="2">
    <source>
        <dbReference type="Proteomes" id="UP000002630"/>
    </source>
</evidence>
<sequence>MDEEIDVSDVDIVFAYATKYSTERGIYLTELSRKLLDLKSGARVVTIDKRLQGPFNLISTVLDPNGDLQTSTGFLWQRQ</sequence>
<dbReference type="InParanoid" id="D7FM53"/>
<gene>
    <name evidence="1" type="ORF">Esi_0163_0076</name>
</gene>
<dbReference type="EMBL" id="FN648164">
    <property type="protein sequence ID" value="CBJ29878.1"/>
    <property type="molecule type" value="Genomic_DNA"/>
</dbReference>
<keyword evidence="2" id="KW-1185">Reference proteome</keyword>
<accession>D7FM53</accession>
<name>D7FM53_ECTSI</name>
<organism evidence="1 2">
    <name type="scientific">Ectocarpus siliculosus</name>
    <name type="common">Brown alga</name>
    <name type="synonym">Conferva siliculosa</name>
    <dbReference type="NCBI Taxonomy" id="2880"/>
    <lineage>
        <taxon>Eukaryota</taxon>
        <taxon>Sar</taxon>
        <taxon>Stramenopiles</taxon>
        <taxon>Ochrophyta</taxon>
        <taxon>PX clade</taxon>
        <taxon>Phaeophyceae</taxon>
        <taxon>Ectocarpales</taxon>
        <taxon>Ectocarpaceae</taxon>
        <taxon>Ectocarpus</taxon>
    </lineage>
</organism>
<evidence type="ECO:0000313" key="1">
    <source>
        <dbReference type="EMBL" id="CBJ29878.1"/>
    </source>
</evidence>
<dbReference type="EMBL" id="FN649727">
    <property type="protein sequence ID" value="CBJ29878.1"/>
    <property type="molecule type" value="Genomic_DNA"/>
</dbReference>
<reference evidence="1 2" key="1">
    <citation type="journal article" date="2010" name="Nature">
        <title>The Ectocarpus genome and the independent evolution of multicellularity in brown algae.</title>
        <authorList>
            <person name="Cock J.M."/>
            <person name="Sterck L."/>
            <person name="Rouze P."/>
            <person name="Scornet D."/>
            <person name="Allen A.E."/>
            <person name="Amoutzias G."/>
            <person name="Anthouard V."/>
            <person name="Artiguenave F."/>
            <person name="Aury J.M."/>
            <person name="Badger J.H."/>
            <person name="Beszteri B."/>
            <person name="Billiau K."/>
            <person name="Bonnet E."/>
            <person name="Bothwell J.H."/>
            <person name="Bowler C."/>
            <person name="Boyen C."/>
            <person name="Brownlee C."/>
            <person name="Carrano C.J."/>
            <person name="Charrier B."/>
            <person name="Cho G.Y."/>
            <person name="Coelho S.M."/>
            <person name="Collen J."/>
            <person name="Corre E."/>
            <person name="Da Silva C."/>
            <person name="Delage L."/>
            <person name="Delaroque N."/>
            <person name="Dittami S.M."/>
            <person name="Doulbeau S."/>
            <person name="Elias M."/>
            <person name="Farnham G."/>
            <person name="Gachon C.M."/>
            <person name="Gschloessl B."/>
            <person name="Heesch S."/>
            <person name="Jabbari K."/>
            <person name="Jubin C."/>
            <person name="Kawai H."/>
            <person name="Kimura K."/>
            <person name="Kloareg B."/>
            <person name="Kupper F.C."/>
            <person name="Lang D."/>
            <person name="Le Bail A."/>
            <person name="Leblanc C."/>
            <person name="Lerouge P."/>
            <person name="Lohr M."/>
            <person name="Lopez P.J."/>
            <person name="Martens C."/>
            <person name="Maumus F."/>
            <person name="Michel G."/>
            <person name="Miranda-Saavedra D."/>
            <person name="Morales J."/>
            <person name="Moreau H."/>
            <person name="Motomura T."/>
            <person name="Nagasato C."/>
            <person name="Napoli C.A."/>
            <person name="Nelson D.R."/>
            <person name="Nyvall-Collen P."/>
            <person name="Peters A.F."/>
            <person name="Pommier C."/>
            <person name="Potin P."/>
            <person name="Poulain J."/>
            <person name="Quesneville H."/>
            <person name="Read B."/>
            <person name="Rensing S.A."/>
            <person name="Ritter A."/>
            <person name="Rousvoal S."/>
            <person name="Samanta M."/>
            <person name="Samson G."/>
            <person name="Schroeder D.C."/>
            <person name="Segurens B."/>
            <person name="Strittmatter M."/>
            <person name="Tonon T."/>
            <person name="Tregear J.W."/>
            <person name="Valentin K."/>
            <person name="von Dassow P."/>
            <person name="Yamagishi T."/>
            <person name="Van de Peer Y."/>
            <person name="Wincker P."/>
        </authorList>
    </citation>
    <scope>NUCLEOTIDE SEQUENCE [LARGE SCALE GENOMIC DNA]</scope>
    <source>
        <strain evidence="2">Ec32 / CCAP1310/4</strain>
    </source>
</reference>